<feature type="compositionally biased region" description="Basic and acidic residues" evidence="1">
    <location>
        <begin position="284"/>
        <end position="294"/>
    </location>
</feature>
<dbReference type="EMBL" id="CP109106">
    <property type="protein sequence ID" value="WSB71441.1"/>
    <property type="molecule type" value="Genomic_DNA"/>
</dbReference>
<evidence type="ECO:0000259" key="3">
    <source>
        <dbReference type="Pfam" id="PF21725"/>
    </source>
</evidence>
<keyword evidence="5" id="KW-1185">Reference proteome</keyword>
<dbReference type="Pfam" id="PF21725">
    <property type="entry name" value="T7SS_signal"/>
    <property type="match status" value="1"/>
</dbReference>
<dbReference type="InterPro" id="IPR033806">
    <property type="entry name" value="CDI_toxin_Bp1026b-like"/>
</dbReference>
<evidence type="ECO:0000256" key="1">
    <source>
        <dbReference type="SAM" id="MobiDB-lite"/>
    </source>
</evidence>
<dbReference type="Gene3D" id="3.40.1350.120">
    <property type="match status" value="1"/>
</dbReference>
<dbReference type="InterPro" id="IPR040559">
    <property type="entry name" value="CdiA_C"/>
</dbReference>
<dbReference type="Pfam" id="PF18451">
    <property type="entry name" value="CdiA_C"/>
    <property type="match status" value="1"/>
</dbReference>
<protein>
    <recommendedName>
        <fullName evidence="6">tRNA nuclease CdiA C-terminal domain-containing protein</fullName>
    </recommendedName>
</protein>
<gene>
    <name evidence="4" type="ORF">OG863_27810</name>
</gene>
<feature type="domain" description="tRNA nuclease CdiA C-terminal" evidence="2">
    <location>
        <begin position="323"/>
        <end position="401"/>
    </location>
</feature>
<accession>A0ABZ1FMT0</accession>
<reference evidence="4 5" key="1">
    <citation type="submission" date="2022-10" db="EMBL/GenBank/DDBJ databases">
        <title>The complete genomes of actinobacterial strains from the NBC collection.</title>
        <authorList>
            <person name="Joergensen T.S."/>
            <person name="Alvarez Arevalo M."/>
            <person name="Sterndorff E.B."/>
            <person name="Faurdal D."/>
            <person name="Vuksanovic O."/>
            <person name="Mourched A.-S."/>
            <person name="Charusanti P."/>
            <person name="Shaw S."/>
            <person name="Blin K."/>
            <person name="Weber T."/>
        </authorList>
    </citation>
    <scope>NUCLEOTIDE SEQUENCE [LARGE SCALE GENOMIC DNA]</scope>
    <source>
        <strain evidence="4 5">NBC 01774</strain>
    </source>
</reference>
<name>A0ABZ1FMT0_9ACTN</name>
<evidence type="ECO:0008006" key="6">
    <source>
        <dbReference type="Google" id="ProtNLM"/>
    </source>
</evidence>
<feature type="region of interest" description="Disordered" evidence="1">
    <location>
        <begin position="240"/>
        <end position="304"/>
    </location>
</feature>
<sequence>MRHTQAALKAYGDLLHRAGEGLKRIDTSDGWSGDAAEAFRKAYHGQPSKWLRAGDAFHDAAKALDSYIATLTWAQREADSALRLWDSGESHHEAAKEKLDNAYSQWETAGQKAANIVGQARDLAPPEPGFWSELGDDIGSFLSDAGDFLEDAGETVLTDLASVGNAMLQDPGAVGQVLGGIGLAAVGAGGEVAGAALDVTGVGAALGVPAAAVSATAITGGLGIAGAGLSEIMKDAAGPDRVEMSSNEGGGGGGSKGEPNEPGHTLPKRDPDPNAKAQGNPESISKKADPETHRALSRQNEAADRLAQHGYDVEHSPQVPGSRNPDYKINDKVFDCYSPSGGNARNIAREMEKKVEKMQTERVVLNLRDSAVDVSKMNAQLHDWPTPGLKEVIAIDKDGNILHLFP</sequence>
<evidence type="ECO:0000259" key="2">
    <source>
        <dbReference type="Pfam" id="PF18451"/>
    </source>
</evidence>
<organism evidence="4 5">
    <name type="scientific">Streptomyces decoyicus</name>
    <dbReference type="NCBI Taxonomy" id="249567"/>
    <lineage>
        <taxon>Bacteria</taxon>
        <taxon>Bacillati</taxon>
        <taxon>Actinomycetota</taxon>
        <taxon>Actinomycetes</taxon>
        <taxon>Kitasatosporales</taxon>
        <taxon>Streptomycetaceae</taxon>
        <taxon>Streptomyces</taxon>
    </lineage>
</organism>
<dbReference type="Proteomes" id="UP001344251">
    <property type="component" value="Chromosome"/>
</dbReference>
<proteinExistence type="predicted"/>
<evidence type="ECO:0000313" key="4">
    <source>
        <dbReference type="EMBL" id="WSB71441.1"/>
    </source>
</evidence>
<dbReference type="InterPro" id="IPR049082">
    <property type="entry name" value="T7SS_signal"/>
</dbReference>
<evidence type="ECO:0000313" key="5">
    <source>
        <dbReference type="Proteomes" id="UP001344251"/>
    </source>
</evidence>
<dbReference type="CDD" id="cd13442">
    <property type="entry name" value="CDI_toxin_Bp1026b-like"/>
    <property type="match status" value="1"/>
</dbReference>
<feature type="domain" description="Putative T7SS secretion signal" evidence="3">
    <location>
        <begin position="3"/>
        <end position="93"/>
    </location>
</feature>